<evidence type="ECO:0000313" key="13">
    <source>
        <dbReference type="EMBL" id="OLY83653.1"/>
    </source>
</evidence>
<keyword evidence="6" id="KW-0256">Endoplasmic reticulum</keyword>
<feature type="domain" description="CAAX prenyl protease 2/Lysostaphin resistance protein A-like" evidence="12">
    <location>
        <begin position="115"/>
        <end position="179"/>
    </location>
</feature>
<evidence type="ECO:0000256" key="2">
    <source>
        <dbReference type="ARBA" id="ARBA00006897"/>
    </source>
</evidence>
<dbReference type="OrthoDB" id="271604at2759"/>
<dbReference type="Proteomes" id="UP000187455">
    <property type="component" value="Unassembled WGS sequence"/>
</dbReference>
<comment type="catalytic activity">
    <reaction evidence="9">
        <text>Hydrolyzes the peptide bond -P2-(S-farnesyl or geranylgeranyl)C-P1'-P2'-P3'-COOH where P1' and P2' are amino acids with aliphatic sidechains and P3' is any C-terminal residue.</text>
        <dbReference type="EC" id="3.4.26.1"/>
    </reaction>
</comment>
<dbReference type="AlphaFoldDB" id="A0A1R0H3I5"/>
<evidence type="ECO:0000256" key="7">
    <source>
        <dbReference type="ARBA" id="ARBA00022989"/>
    </source>
</evidence>
<evidence type="ECO:0000256" key="11">
    <source>
        <dbReference type="SAM" id="Phobius"/>
    </source>
</evidence>
<dbReference type="STRING" id="133383.A0A1R0H3I5"/>
<dbReference type="PANTHER" id="PTHR13046:SF0">
    <property type="entry name" value="CAAX PRENYL PROTEASE 2"/>
    <property type="match status" value="1"/>
</dbReference>
<dbReference type="PANTHER" id="PTHR13046">
    <property type="entry name" value="PROTEASE U48 CAAX PRENYL PROTEASE RCE1"/>
    <property type="match status" value="1"/>
</dbReference>
<gene>
    <name evidence="13" type="ORF">AYI68_g2203</name>
</gene>
<protein>
    <recommendedName>
        <fullName evidence="10">intramembrane prenyl-peptidase Rce1</fullName>
        <ecNumber evidence="10">3.4.26.1</ecNumber>
    </recommendedName>
</protein>
<keyword evidence="3 13" id="KW-0645">Protease</keyword>
<evidence type="ECO:0000256" key="10">
    <source>
        <dbReference type="ARBA" id="ARBA00049729"/>
    </source>
</evidence>
<sequence>MVYAEDYYSVALGLLEGSIYVVFVYISSLFSPSPQRKSPSSEVSGDVEYNDYIARIEFMKRRNDPATISKRIVGVLVATAMCLYITASYLGSNYLKKKRKKKSTPQISTPPPSRSLFLLAHLHHFYERYSSGTSLKTSVISSIAMFAYTSAFGWFATFVFLRTSSTYACIFSHIYCNLFGLPDISALFSLPNSHSRIGYSSPFFPFPYFYFSSNSRIFYFSGLFALLYWHCWVCPVSIYALKRILYLCFKKNFLFML</sequence>
<evidence type="ECO:0000259" key="12">
    <source>
        <dbReference type="Pfam" id="PF02517"/>
    </source>
</evidence>
<proteinExistence type="inferred from homology"/>
<keyword evidence="8 11" id="KW-0472">Membrane</keyword>
<dbReference type="Pfam" id="PF02517">
    <property type="entry name" value="Rce1-like"/>
    <property type="match status" value="1"/>
</dbReference>
<evidence type="ECO:0000256" key="3">
    <source>
        <dbReference type="ARBA" id="ARBA00022670"/>
    </source>
</evidence>
<evidence type="ECO:0000256" key="9">
    <source>
        <dbReference type="ARBA" id="ARBA00047280"/>
    </source>
</evidence>
<dbReference type="EMBL" id="LSSL01000804">
    <property type="protein sequence ID" value="OLY83653.1"/>
    <property type="molecule type" value="Genomic_DNA"/>
</dbReference>
<evidence type="ECO:0000313" key="14">
    <source>
        <dbReference type="Proteomes" id="UP000187455"/>
    </source>
</evidence>
<reference evidence="13 14" key="1">
    <citation type="journal article" date="2016" name="Mol. Biol. Evol.">
        <title>Genome-Wide Survey of Gut Fungi (Harpellales) Reveals the First Horizontally Transferred Ubiquitin Gene from a Mosquito Host.</title>
        <authorList>
            <person name="Wang Y."/>
            <person name="White M.M."/>
            <person name="Kvist S."/>
            <person name="Moncalvo J.M."/>
        </authorList>
    </citation>
    <scope>NUCLEOTIDE SEQUENCE [LARGE SCALE GENOMIC DNA]</scope>
    <source>
        <strain evidence="13 14">ALG-7-W6</strain>
    </source>
</reference>
<organism evidence="13 14">
    <name type="scientific">Smittium mucronatum</name>
    <dbReference type="NCBI Taxonomy" id="133383"/>
    <lineage>
        <taxon>Eukaryota</taxon>
        <taxon>Fungi</taxon>
        <taxon>Fungi incertae sedis</taxon>
        <taxon>Zoopagomycota</taxon>
        <taxon>Kickxellomycotina</taxon>
        <taxon>Harpellomycetes</taxon>
        <taxon>Harpellales</taxon>
        <taxon>Legeriomycetaceae</taxon>
        <taxon>Smittium</taxon>
    </lineage>
</organism>
<keyword evidence="4 11" id="KW-0812">Transmembrane</keyword>
<keyword evidence="14" id="KW-1185">Reference proteome</keyword>
<keyword evidence="7 11" id="KW-1133">Transmembrane helix</keyword>
<dbReference type="GO" id="GO:0005789">
    <property type="term" value="C:endoplasmic reticulum membrane"/>
    <property type="evidence" value="ECO:0007669"/>
    <property type="project" value="UniProtKB-SubCell"/>
</dbReference>
<feature type="transmembrane region" description="Helical" evidence="11">
    <location>
        <begin position="7"/>
        <end position="30"/>
    </location>
</feature>
<dbReference type="InterPro" id="IPR039731">
    <property type="entry name" value="Rce1"/>
</dbReference>
<comment type="subcellular location">
    <subcellularLocation>
        <location evidence="1">Endoplasmic reticulum membrane</location>
        <topology evidence="1">Multi-pass membrane protein</topology>
    </subcellularLocation>
</comment>
<evidence type="ECO:0000256" key="5">
    <source>
        <dbReference type="ARBA" id="ARBA00022801"/>
    </source>
</evidence>
<dbReference type="GO" id="GO:0004222">
    <property type="term" value="F:metalloendopeptidase activity"/>
    <property type="evidence" value="ECO:0007669"/>
    <property type="project" value="InterPro"/>
</dbReference>
<evidence type="ECO:0000256" key="1">
    <source>
        <dbReference type="ARBA" id="ARBA00004477"/>
    </source>
</evidence>
<evidence type="ECO:0000256" key="4">
    <source>
        <dbReference type="ARBA" id="ARBA00022692"/>
    </source>
</evidence>
<feature type="transmembrane region" description="Helical" evidence="11">
    <location>
        <begin position="217"/>
        <end position="241"/>
    </location>
</feature>
<dbReference type="InterPro" id="IPR003675">
    <property type="entry name" value="Rce1/LyrA-like_dom"/>
</dbReference>
<dbReference type="GO" id="GO:0071586">
    <property type="term" value="P:CAAX-box protein processing"/>
    <property type="evidence" value="ECO:0007669"/>
    <property type="project" value="InterPro"/>
</dbReference>
<keyword evidence="5" id="KW-0378">Hydrolase</keyword>
<feature type="transmembrane region" description="Helical" evidence="11">
    <location>
        <begin position="72"/>
        <end position="92"/>
    </location>
</feature>
<accession>A0A1R0H3I5</accession>
<feature type="transmembrane region" description="Helical" evidence="11">
    <location>
        <begin position="138"/>
        <end position="161"/>
    </location>
</feature>
<dbReference type="EC" id="3.4.26.1" evidence="10"/>
<comment type="similarity">
    <text evidence="2">Belongs to the peptidase U48 family.</text>
</comment>
<evidence type="ECO:0000256" key="6">
    <source>
        <dbReference type="ARBA" id="ARBA00022824"/>
    </source>
</evidence>
<evidence type="ECO:0000256" key="8">
    <source>
        <dbReference type="ARBA" id="ARBA00023136"/>
    </source>
</evidence>
<name>A0A1R0H3I5_9FUNG</name>
<comment type="caution">
    <text evidence="13">The sequence shown here is derived from an EMBL/GenBank/DDBJ whole genome shotgun (WGS) entry which is preliminary data.</text>
</comment>